<accession>A0A4Q5KYR4</accession>
<dbReference type="EMBL" id="SEZN01000006">
    <property type="protein sequence ID" value="RYU65817.1"/>
    <property type="molecule type" value="Genomic_DNA"/>
</dbReference>
<dbReference type="Proteomes" id="UP000294166">
    <property type="component" value="Unassembled WGS sequence"/>
</dbReference>
<dbReference type="EMBL" id="SEZK01000004">
    <property type="protein sequence ID" value="RYU53310.1"/>
    <property type="molecule type" value="Genomic_DNA"/>
</dbReference>
<dbReference type="EMBL" id="SEZN01000006">
    <property type="protein sequence ID" value="RYU65821.1"/>
    <property type="molecule type" value="Genomic_DNA"/>
</dbReference>
<dbReference type="AlphaFoldDB" id="A0A4Q5KYR4"/>
<evidence type="ECO:0000313" key="5">
    <source>
        <dbReference type="Proteomes" id="UP000294063"/>
    </source>
</evidence>
<dbReference type="Proteomes" id="UP000294063">
    <property type="component" value="Unassembled WGS sequence"/>
</dbReference>
<evidence type="ECO:0000313" key="2">
    <source>
        <dbReference type="EMBL" id="RYU53314.1"/>
    </source>
</evidence>
<evidence type="ECO:0000313" key="6">
    <source>
        <dbReference type="Proteomes" id="UP000294166"/>
    </source>
</evidence>
<dbReference type="EMBL" id="SEZK01000004">
    <property type="protein sequence ID" value="RYU53314.1"/>
    <property type="molecule type" value="Genomic_DNA"/>
</dbReference>
<reference evidence="5 6" key="1">
    <citation type="submission" date="2019-02" db="EMBL/GenBank/DDBJ databases">
        <title>Genome sequences of Aliivibrio finisterrensis strains from farmed Atlantic salmon.</title>
        <authorList>
            <person name="Bowman J.P."/>
        </authorList>
    </citation>
    <scope>NUCLEOTIDE SEQUENCE [LARGE SCALE GENOMIC DNA]</scope>
    <source>
        <strain evidence="3 6">A21</strain>
        <strain evidence="2 5">A46</strain>
    </source>
</reference>
<gene>
    <name evidence="3" type="ORF">ERW53_04580</name>
    <name evidence="4" type="ORF">ERW53_04605</name>
    <name evidence="1" type="ORF">ERW57_04060</name>
    <name evidence="2" type="ORF">ERW57_04085</name>
</gene>
<evidence type="ECO:0000313" key="1">
    <source>
        <dbReference type="EMBL" id="RYU53310.1"/>
    </source>
</evidence>
<proteinExistence type="predicted"/>
<organism evidence="2 5">
    <name type="scientific">Aliivibrio finisterrensis</name>
    <dbReference type="NCBI Taxonomy" id="511998"/>
    <lineage>
        <taxon>Bacteria</taxon>
        <taxon>Pseudomonadati</taxon>
        <taxon>Pseudomonadota</taxon>
        <taxon>Gammaproteobacteria</taxon>
        <taxon>Vibrionales</taxon>
        <taxon>Vibrionaceae</taxon>
        <taxon>Aliivibrio</taxon>
    </lineage>
</organism>
<comment type="caution">
    <text evidence="2">The sequence shown here is derived from an EMBL/GenBank/DDBJ whole genome shotgun (WGS) entry which is preliminary data.</text>
</comment>
<keyword evidence="6" id="KW-1185">Reference proteome</keyword>
<evidence type="ECO:0000313" key="3">
    <source>
        <dbReference type="EMBL" id="RYU65817.1"/>
    </source>
</evidence>
<protein>
    <submittedName>
        <fullName evidence="2">Uncharacterized protein</fullName>
    </submittedName>
</protein>
<evidence type="ECO:0000313" key="4">
    <source>
        <dbReference type="EMBL" id="RYU65821.1"/>
    </source>
</evidence>
<name>A0A4Q5KYR4_9GAMM</name>
<sequence length="98" mass="11346">MIEPNLTKIRLDLGLSKDVVFHGFLIHNTEKDDFLLTFTDNEILRNTSWTPMPDTAFRFKRFKKAFKAFQKLELEDRAIIVASFDIGTQILISSPTNI</sequence>
<dbReference type="RefSeq" id="WP_130049093.1">
    <property type="nucleotide sequence ID" value="NZ_SEZK01000004.1"/>
</dbReference>